<name>A0ACB9ZJS2_9PEZI</name>
<accession>A0ACB9ZJS2</accession>
<reference evidence="1 2" key="1">
    <citation type="journal article" date="2022" name="New Phytol.">
        <title>Ecological generalism drives hyperdiversity of secondary metabolite gene clusters in xylarialean endophytes.</title>
        <authorList>
            <person name="Franco M.E.E."/>
            <person name="Wisecaver J.H."/>
            <person name="Arnold A.E."/>
            <person name="Ju Y.M."/>
            <person name="Slot J.C."/>
            <person name="Ahrendt S."/>
            <person name="Moore L.P."/>
            <person name="Eastman K.E."/>
            <person name="Scott K."/>
            <person name="Konkel Z."/>
            <person name="Mondo S.J."/>
            <person name="Kuo A."/>
            <person name="Hayes R.D."/>
            <person name="Haridas S."/>
            <person name="Andreopoulos B."/>
            <person name="Riley R."/>
            <person name="LaButti K."/>
            <person name="Pangilinan J."/>
            <person name="Lipzen A."/>
            <person name="Amirebrahimi M."/>
            <person name="Yan J."/>
            <person name="Adam C."/>
            <person name="Keymanesh K."/>
            <person name="Ng V."/>
            <person name="Louie K."/>
            <person name="Northen T."/>
            <person name="Drula E."/>
            <person name="Henrissat B."/>
            <person name="Hsieh H.M."/>
            <person name="Youens-Clark K."/>
            <person name="Lutzoni F."/>
            <person name="Miadlikowska J."/>
            <person name="Eastwood D.C."/>
            <person name="Hamelin R.C."/>
            <person name="Grigoriev I.V."/>
            <person name="U'Ren J.M."/>
        </authorList>
    </citation>
    <scope>NUCLEOTIDE SEQUENCE [LARGE SCALE GENOMIC DNA]</scope>
    <source>
        <strain evidence="1 2">CBS 119005</strain>
    </source>
</reference>
<evidence type="ECO:0000313" key="2">
    <source>
        <dbReference type="Proteomes" id="UP001497700"/>
    </source>
</evidence>
<keyword evidence="2" id="KW-1185">Reference proteome</keyword>
<proteinExistence type="predicted"/>
<evidence type="ECO:0000313" key="1">
    <source>
        <dbReference type="EMBL" id="KAI4870875.1"/>
    </source>
</evidence>
<dbReference type="Proteomes" id="UP001497700">
    <property type="component" value="Unassembled WGS sequence"/>
</dbReference>
<protein>
    <submittedName>
        <fullName evidence="1">Uncharacterized protein</fullName>
    </submittedName>
</protein>
<gene>
    <name evidence="1" type="ORF">F4820DRAFT_147300</name>
</gene>
<organism evidence="1 2">
    <name type="scientific">Hypoxylon rubiginosum</name>
    <dbReference type="NCBI Taxonomy" id="110542"/>
    <lineage>
        <taxon>Eukaryota</taxon>
        <taxon>Fungi</taxon>
        <taxon>Dikarya</taxon>
        <taxon>Ascomycota</taxon>
        <taxon>Pezizomycotina</taxon>
        <taxon>Sordariomycetes</taxon>
        <taxon>Xylariomycetidae</taxon>
        <taxon>Xylariales</taxon>
        <taxon>Hypoxylaceae</taxon>
        <taxon>Hypoxylon</taxon>
    </lineage>
</organism>
<sequence length="86" mass="9266">MRWPVMAVVAAEVASADEVTAVVAVTEVAVIALAQAVLTPCPSPTTEDGDSFLRQPLTTHSVVGNPVAFLCIFLFFVAHMHRWRCV</sequence>
<dbReference type="EMBL" id="MU393422">
    <property type="protein sequence ID" value="KAI4870875.1"/>
    <property type="molecule type" value="Genomic_DNA"/>
</dbReference>
<comment type="caution">
    <text evidence="1">The sequence shown here is derived from an EMBL/GenBank/DDBJ whole genome shotgun (WGS) entry which is preliminary data.</text>
</comment>